<dbReference type="RefSeq" id="WP_132219281.1">
    <property type="nucleotide sequence ID" value="NZ_OX156936.1"/>
</dbReference>
<sequence length="863" mass="97431">MRIYCCTDDRRRLIETKTDLNGIDYVEVVSTNLVQDKQKTLQITFLKPLQNPIEIDQVFLIVEGKRSGIMVEEIIEDSSNNNITLNLSDRGDFSIYTLCLMESWEEQTYLPGFDKKLSTIDFSFKVECFTDVDCKPSDFNCQNEEITYSPEINYLAKDYASFKQLLLDRMSFLMPNWTERNAADLGITLVEILAYVGDYLSYRQDAISTEAYLRTARKRISVRRHARLIDYYMHDGLNARTWVQIQVDESSNGAILKRKDESGFVTKLLTKGVADKIENILISKNQFDKVFDVNQIIFEPVHDVQLFSAHNKIPFHNYGEQNCCLPKGATQATLLGRFEDLKINDVLLLEEIIGPKTGATADANPQHRHAVKITNIVFDTDFDFTVTPAEVIDITLITWNEEDALPFSLCTSTVLDVEEKDQVFEVSVAKGNVLLADHGYSFSDLESVNSEFPFEDVQGSLTPTLVPKSKYQYANVSLSNSCEPKALIPVLPRFYPMLKASPLTQSDQLKFSEADASDLTLSAKKMMSQNIRSAIPSISLHEVLKTGNSFEVQNHTWKAVKDLLVDSSLLDMHFVVEMDSDGTSYLRFGNDINGKAPNANSKFLANYRIGNGTRGNIGRNTIEKVVNNSTINIKSITNPMPATGGKNPETKEEVKQYAPQAFRTQERAVITSDYEAVAKRCKEDIQSVSAKFRWTGSWQTTFIAADRILGEKVTPEWENELRDCLQKYRMAGIDLEVENPQYVGLELDVEVCIQSNTFKIDIQREILSLLSNQSLKNGQKGFFHPDKLIFGQSLYLSQIYALVQAVDGIISVDITKFQRYGLTSSSGLHTGKLDFGKSEIPRLDNDPNHIDMGILKLLIKGGR</sequence>
<gene>
    <name evidence="1" type="ORF">EV196_11144</name>
</gene>
<dbReference type="Proteomes" id="UP000295455">
    <property type="component" value="Unassembled WGS sequence"/>
</dbReference>
<dbReference type="NCBIfam" id="TIGR02243">
    <property type="entry name" value="putative baseplate assembly protein"/>
    <property type="match status" value="1"/>
</dbReference>
<proteinExistence type="predicted"/>
<dbReference type="OrthoDB" id="9027184at2"/>
<evidence type="ECO:0000313" key="1">
    <source>
        <dbReference type="EMBL" id="TCL62848.1"/>
    </source>
</evidence>
<dbReference type="EMBL" id="SLUP01000011">
    <property type="protein sequence ID" value="TCL62848.1"/>
    <property type="molecule type" value="Genomic_DNA"/>
</dbReference>
<comment type="caution">
    <text evidence="1">The sequence shown here is derived from an EMBL/GenBank/DDBJ whole genome shotgun (WGS) entry which is preliminary data.</text>
</comment>
<organism evidence="1 2">
    <name type="scientific">Mariniflexile fucanivorans</name>
    <dbReference type="NCBI Taxonomy" id="264023"/>
    <lineage>
        <taxon>Bacteria</taxon>
        <taxon>Pseudomonadati</taxon>
        <taxon>Bacteroidota</taxon>
        <taxon>Flavobacteriia</taxon>
        <taxon>Flavobacteriales</taxon>
        <taxon>Flavobacteriaceae</taxon>
        <taxon>Mariniflexile</taxon>
    </lineage>
</organism>
<reference evidence="1 2" key="1">
    <citation type="submission" date="2019-03" db="EMBL/GenBank/DDBJ databases">
        <title>Genomic Encyclopedia of Type Strains, Phase IV (KMG-IV): sequencing the most valuable type-strain genomes for metagenomic binning, comparative biology and taxonomic classification.</title>
        <authorList>
            <person name="Goeker M."/>
        </authorList>
    </citation>
    <scope>NUCLEOTIDE SEQUENCE [LARGE SCALE GENOMIC DNA]</scope>
    <source>
        <strain evidence="1 2">DSM 18792</strain>
    </source>
</reference>
<dbReference type="AlphaFoldDB" id="A0A4R1RAV2"/>
<name>A0A4R1RAV2_9FLAO</name>
<keyword evidence="2" id="KW-1185">Reference proteome</keyword>
<accession>A0A4R1RAV2</accession>
<protein>
    <submittedName>
        <fullName evidence="1">Putative phage baseplate assembly protein</fullName>
    </submittedName>
</protein>
<evidence type="ECO:0000313" key="2">
    <source>
        <dbReference type="Proteomes" id="UP000295455"/>
    </source>
</evidence>
<dbReference type="InterPro" id="IPR011749">
    <property type="entry name" value="CHP02243"/>
</dbReference>